<organism evidence="2 3">
    <name type="scientific">Algoriphagus aestuariicola</name>
    <dbReference type="NCBI Taxonomy" id="1852016"/>
    <lineage>
        <taxon>Bacteria</taxon>
        <taxon>Pseudomonadati</taxon>
        <taxon>Bacteroidota</taxon>
        <taxon>Cytophagia</taxon>
        <taxon>Cytophagales</taxon>
        <taxon>Cyclobacteriaceae</taxon>
        <taxon>Algoriphagus</taxon>
    </lineage>
</organism>
<protein>
    <submittedName>
        <fullName evidence="2">Outer membrane beta-barrel protein</fullName>
    </submittedName>
</protein>
<comment type="caution">
    <text evidence="2">The sequence shown here is derived from an EMBL/GenBank/DDBJ whole genome shotgun (WGS) entry which is preliminary data.</text>
</comment>
<evidence type="ECO:0000313" key="2">
    <source>
        <dbReference type="EMBL" id="MBN7799595.1"/>
    </source>
</evidence>
<gene>
    <name evidence="2" type="ORF">J0A67_01920</name>
</gene>
<dbReference type="RefSeq" id="WP_206567584.1">
    <property type="nucleotide sequence ID" value="NZ_JAFKCW010000001.1"/>
</dbReference>
<keyword evidence="3" id="KW-1185">Reference proteome</keyword>
<feature type="chain" id="PRO_5045835111" evidence="1">
    <location>
        <begin position="21"/>
        <end position="272"/>
    </location>
</feature>
<keyword evidence="1" id="KW-0732">Signal</keyword>
<sequence>MKKLNLTAVFLMLFSLGLFAQNTDSTKTVSKEKQYTIMGKSWKVTKYEDGSKAYEWEIDEEEYYNYHSEKSSKFVYNFLESEVGINIWPEDDAAPEVKPWGSWFVSLQSVGTWKPSKNFHLRSTLGVSWYNFKFEDENIYALKTPDGLEFVDYTEVIDDPNADPIKSKISASYATLTVIPTVRTSNGKMRFGAGGYAGYRLGGRGKFVYDSDGDKVKDFTKSNMYVENFRYGLRSEIGIGDVTLFFNYDLNDLFQAGLGPELQAMSFGIRVD</sequence>
<evidence type="ECO:0000256" key="1">
    <source>
        <dbReference type="SAM" id="SignalP"/>
    </source>
</evidence>
<reference evidence="2 3" key="1">
    <citation type="submission" date="2021-03" db="EMBL/GenBank/DDBJ databases">
        <title>novel species isolated from a fishpond in China.</title>
        <authorList>
            <person name="Lu H."/>
            <person name="Cai Z."/>
        </authorList>
    </citation>
    <scope>NUCLEOTIDE SEQUENCE [LARGE SCALE GENOMIC DNA]</scope>
    <source>
        <strain evidence="2 3">JCM 31546</strain>
    </source>
</reference>
<feature type="signal peptide" evidence="1">
    <location>
        <begin position="1"/>
        <end position="20"/>
    </location>
</feature>
<evidence type="ECO:0000313" key="3">
    <source>
        <dbReference type="Proteomes" id="UP000664698"/>
    </source>
</evidence>
<accession>A0ABS3BKM1</accession>
<name>A0ABS3BKM1_9BACT</name>
<proteinExistence type="predicted"/>
<dbReference type="EMBL" id="JAFKCW010000001">
    <property type="protein sequence ID" value="MBN7799595.1"/>
    <property type="molecule type" value="Genomic_DNA"/>
</dbReference>
<dbReference type="Proteomes" id="UP000664698">
    <property type="component" value="Unassembled WGS sequence"/>
</dbReference>